<protein>
    <submittedName>
        <fullName evidence="4">Astrocytic phosphoprotein PEA-15</fullName>
    </submittedName>
</protein>
<dbReference type="OrthoDB" id="9931131at2759"/>
<organism evidence="3 4">
    <name type="scientific">Python bivittatus</name>
    <name type="common">Burmese python</name>
    <name type="synonym">Python molurus bivittatus</name>
    <dbReference type="NCBI Taxonomy" id="176946"/>
    <lineage>
        <taxon>Eukaryota</taxon>
        <taxon>Metazoa</taxon>
        <taxon>Chordata</taxon>
        <taxon>Craniata</taxon>
        <taxon>Vertebrata</taxon>
        <taxon>Euteleostomi</taxon>
        <taxon>Lepidosauria</taxon>
        <taxon>Squamata</taxon>
        <taxon>Bifurcata</taxon>
        <taxon>Unidentata</taxon>
        <taxon>Episquamata</taxon>
        <taxon>Toxicofera</taxon>
        <taxon>Serpentes</taxon>
        <taxon>Henophidia</taxon>
        <taxon>Pythonidae</taxon>
        <taxon>Python</taxon>
    </lineage>
</organism>
<dbReference type="CTD" id="8682"/>
<name>A0A9F5JC97_PYTBI</name>
<dbReference type="PANTHER" id="PTHR48169:SF1">
    <property type="entry name" value="ASTROCYTIC PHOSPHOPROTEIN PEA-15"/>
    <property type="match status" value="1"/>
</dbReference>
<gene>
    <name evidence="4" type="primary">PEA15</name>
</gene>
<feature type="domain" description="DED" evidence="2">
    <location>
        <begin position="29"/>
        <end position="84"/>
    </location>
</feature>
<dbReference type="SMART" id="SM00031">
    <property type="entry name" value="DED"/>
    <property type="match status" value="1"/>
</dbReference>
<dbReference type="Gene3D" id="1.10.533.10">
    <property type="entry name" value="Death Domain, Fas"/>
    <property type="match status" value="1"/>
</dbReference>
<dbReference type="PANTHER" id="PTHR48169">
    <property type="entry name" value="DED DOMAIN-CONTAINING PROTEIN"/>
    <property type="match status" value="1"/>
</dbReference>
<evidence type="ECO:0000259" key="2">
    <source>
        <dbReference type="PROSITE" id="PS50168"/>
    </source>
</evidence>
<dbReference type="Pfam" id="PF01335">
    <property type="entry name" value="DED"/>
    <property type="match status" value="1"/>
</dbReference>
<proteinExistence type="predicted"/>
<evidence type="ECO:0000256" key="1">
    <source>
        <dbReference type="SAM" id="MobiDB-lite"/>
    </source>
</evidence>
<dbReference type="InterPro" id="IPR011029">
    <property type="entry name" value="DEATH-like_dom_sf"/>
</dbReference>
<sequence>MGRRPVEAIVGGPGRARKGGQAPKREMAEYSALLEELAENITNEDLDQLKSACKEDIPSEKHDEIATGKDWFGFLEKHKKLDKGGEEQKGREDLGVRAQRRPCPCAAWEAECLLRNWGGGGRSLGLWVRVNQVYETTCQTCLRTRLPWGKMHRAKGDFLPQQQQQQQREILKGSAGSKGSVGLPGDASHLLGYSPLRGPAMPRRGAQALREGRRAAGWPGSLGTDKGGQGGARSPRNSHRL</sequence>
<dbReference type="SUPFAM" id="SSF47986">
    <property type="entry name" value="DEATH domain"/>
    <property type="match status" value="1"/>
</dbReference>
<keyword evidence="3" id="KW-1185">Reference proteome</keyword>
<feature type="region of interest" description="Disordered" evidence="1">
    <location>
        <begin position="159"/>
        <end position="241"/>
    </location>
</feature>
<dbReference type="KEGG" id="pbi:112542820"/>
<evidence type="ECO:0000313" key="3">
    <source>
        <dbReference type="Proteomes" id="UP000695026"/>
    </source>
</evidence>
<dbReference type="InterPro" id="IPR001875">
    <property type="entry name" value="DED_dom"/>
</dbReference>
<accession>A0A9F5JC97</accession>
<dbReference type="RefSeq" id="XP_025032354.1">
    <property type="nucleotide sequence ID" value="XM_025176586.1"/>
</dbReference>
<dbReference type="AlphaFoldDB" id="A0A9F5JC97"/>
<evidence type="ECO:0000313" key="4">
    <source>
        <dbReference type="RefSeq" id="XP_025032354.1"/>
    </source>
</evidence>
<dbReference type="Proteomes" id="UP000695026">
    <property type="component" value="Unplaced"/>
</dbReference>
<dbReference type="PROSITE" id="PS50168">
    <property type="entry name" value="DED"/>
    <property type="match status" value="1"/>
</dbReference>
<dbReference type="GeneID" id="112542820"/>
<reference evidence="4" key="1">
    <citation type="submission" date="2025-08" db="UniProtKB">
        <authorList>
            <consortium name="RefSeq"/>
        </authorList>
    </citation>
    <scope>IDENTIFICATION</scope>
    <source>
        <tissue evidence="4">Liver</tissue>
    </source>
</reference>
<feature type="region of interest" description="Disordered" evidence="1">
    <location>
        <begin position="1"/>
        <end position="25"/>
    </location>
</feature>
<dbReference type="GO" id="GO:0042981">
    <property type="term" value="P:regulation of apoptotic process"/>
    <property type="evidence" value="ECO:0007669"/>
    <property type="project" value="InterPro"/>
</dbReference>